<evidence type="ECO:0000313" key="17">
    <source>
        <dbReference type="RefSeq" id="XP_022991970.1"/>
    </source>
</evidence>
<dbReference type="FunFam" id="3.40.50.300:FF:000169">
    <property type="entry name" value="ABC transporter C family member 3"/>
    <property type="match status" value="1"/>
</dbReference>
<proteinExistence type="inferred from homology"/>
<dbReference type="PROSITE" id="PS00211">
    <property type="entry name" value="ABC_TRANSPORTER_1"/>
    <property type="match status" value="1"/>
</dbReference>
<dbReference type="GO" id="GO:0016887">
    <property type="term" value="F:ATP hydrolysis activity"/>
    <property type="evidence" value="ECO:0007669"/>
    <property type="project" value="InterPro"/>
</dbReference>
<dbReference type="InterPro" id="IPR017871">
    <property type="entry name" value="ABC_transporter-like_CS"/>
</dbReference>
<evidence type="ECO:0000256" key="10">
    <source>
        <dbReference type="ARBA" id="ARBA00022989"/>
    </source>
</evidence>
<dbReference type="EC" id="7.6.2.2" evidence="3"/>
<evidence type="ECO:0000256" key="6">
    <source>
        <dbReference type="ARBA" id="ARBA00022737"/>
    </source>
</evidence>
<feature type="transmembrane region" description="Helical" evidence="13">
    <location>
        <begin position="435"/>
        <end position="453"/>
    </location>
</feature>
<dbReference type="Pfam" id="PF00005">
    <property type="entry name" value="ABC_tran"/>
    <property type="match status" value="2"/>
</dbReference>
<dbReference type="InterPro" id="IPR011527">
    <property type="entry name" value="ABC1_TM_dom"/>
</dbReference>
<comment type="subcellular location">
    <subcellularLocation>
        <location evidence="1">Membrane</location>
        <topology evidence="1">Multi-pass membrane protein</topology>
    </subcellularLocation>
</comment>
<dbReference type="CDD" id="cd03250">
    <property type="entry name" value="ABCC_MRP_domain1"/>
    <property type="match status" value="1"/>
</dbReference>
<evidence type="ECO:0000256" key="9">
    <source>
        <dbReference type="ARBA" id="ARBA00022967"/>
    </source>
</evidence>
<dbReference type="InterPro" id="IPR036640">
    <property type="entry name" value="ABC1_TM_sf"/>
</dbReference>
<protein>
    <recommendedName>
        <fullName evidence="3">ABC-type xenobiotic transporter</fullName>
        <ecNumber evidence="3">7.6.2.2</ecNumber>
    </recommendedName>
</protein>
<dbReference type="OrthoDB" id="6500128at2759"/>
<dbReference type="GeneID" id="111488461"/>
<dbReference type="GO" id="GO:0008559">
    <property type="term" value="F:ABC-type xenobiotic transporter activity"/>
    <property type="evidence" value="ECO:0007669"/>
    <property type="project" value="UniProtKB-EC"/>
</dbReference>
<evidence type="ECO:0000256" key="1">
    <source>
        <dbReference type="ARBA" id="ARBA00004141"/>
    </source>
</evidence>
<evidence type="ECO:0000256" key="2">
    <source>
        <dbReference type="ARBA" id="ARBA00009726"/>
    </source>
</evidence>
<dbReference type="PANTHER" id="PTHR24223">
    <property type="entry name" value="ATP-BINDING CASSETTE SUB-FAMILY C"/>
    <property type="match status" value="1"/>
</dbReference>
<feature type="transmembrane region" description="Helical" evidence="13">
    <location>
        <begin position="1190"/>
        <end position="1208"/>
    </location>
</feature>
<feature type="transmembrane region" description="Helical" evidence="13">
    <location>
        <begin position="93"/>
        <end position="118"/>
    </location>
</feature>
<name>A0A6J1JSA1_CUCMA</name>
<dbReference type="Gene3D" id="3.40.50.300">
    <property type="entry name" value="P-loop containing nucleotide triphosphate hydrolases"/>
    <property type="match status" value="2"/>
</dbReference>
<dbReference type="CDD" id="cd03244">
    <property type="entry name" value="ABCC_MRP_domain2"/>
    <property type="match status" value="1"/>
</dbReference>
<keyword evidence="11 13" id="KW-0472">Membrane</keyword>
<feature type="transmembrane region" description="Helical" evidence="13">
    <location>
        <begin position="160"/>
        <end position="185"/>
    </location>
</feature>
<feature type="transmembrane region" description="Helical" evidence="13">
    <location>
        <begin position="197"/>
        <end position="217"/>
    </location>
</feature>
<dbReference type="FunFam" id="3.40.50.300:FF:001048">
    <property type="entry name" value="ABC transporter C family member 4"/>
    <property type="match status" value="1"/>
</dbReference>
<feature type="transmembrane region" description="Helical" evidence="13">
    <location>
        <begin position="130"/>
        <end position="148"/>
    </location>
</feature>
<evidence type="ECO:0000256" key="3">
    <source>
        <dbReference type="ARBA" id="ARBA00012191"/>
    </source>
</evidence>
<evidence type="ECO:0000256" key="11">
    <source>
        <dbReference type="ARBA" id="ARBA00023136"/>
    </source>
</evidence>
<dbReference type="Gene3D" id="1.20.1560.10">
    <property type="entry name" value="ABC transporter type 1, transmembrane domain"/>
    <property type="match status" value="2"/>
</dbReference>
<feature type="transmembrane region" description="Helical" evidence="13">
    <location>
        <begin position="1158"/>
        <end position="1178"/>
    </location>
</feature>
<dbReference type="FunFam" id="1.20.1560.10:FF:000003">
    <property type="entry name" value="ABC transporter C family member 10"/>
    <property type="match status" value="1"/>
</dbReference>
<organism evidence="16 18">
    <name type="scientific">Cucurbita maxima</name>
    <name type="common">Pumpkin</name>
    <name type="synonym">Winter squash</name>
    <dbReference type="NCBI Taxonomy" id="3661"/>
    <lineage>
        <taxon>Eukaryota</taxon>
        <taxon>Viridiplantae</taxon>
        <taxon>Streptophyta</taxon>
        <taxon>Embryophyta</taxon>
        <taxon>Tracheophyta</taxon>
        <taxon>Spermatophyta</taxon>
        <taxon>Magnoliopsida</taxon>
        <taxon>eudicotyledons</taxon>
        <taxon>Gunneridae</taxon>
        <taxon>Pentapetalae</taxon>
        <taxon>rosids</taxon>
        <taxon>fabids</taxon>
        <taxon>Cucurbitales</taxon>
        <taxon>Cucurbitaceae</taxon>
        <taxon>Cucurbiteae</taxon>
        <taxon>Cucurbita</taxon>
    </lineage>
</organism>
<feature type="domain" description="ABC transporter" evidence="14">
    <location>
        <begin position="632"/>
        <end position="854"/>
    </location>
</feature>
<evidence type="ECO:0000256" key="12">
    <source>
        <dbReference type="ARBA" id="ARBA00034018"/>
    </source>
</evidence>
<dbReference type="RefSeq" id="XP_022991970.1">
    <property type="nucleotide sequence ID" value="XM_023136202.1"/>
</dbReference>
<keyword evidence="16" id="KW-1185">Reference proteome</keyword>
<dbReference type="SUPFAM" id="SSF90123">
    <property type="entry name" value="ABC transporter transmembrane region"/>
    <property type="match status" value="2"/>
</dbReference>
<feature type="transmembrane region" description="Helical" evidence="13">
    <location>
        <begin position="41"/>
        <end position="60"/>
    </location>
</feature>
<feature type="transmembrane region" description="Helical" evidence="13">
    <location>
        <begin position="459"/>
        <end position="476"/>
    </location>
</feature>
<keyword evidence="10 13" id="KW-1133">Transmembrane helix</keyword>
<dbReference type="InterPro" id="IPR003439">
    <property type="entry name" value="ABC_transporter-like_ATP-bd"/>
</dbReference>
<evidence type="ECO:0000256" key="8">
    <source>
        <dbReference type="ARBA" id="ARBA00022840"/>
    </source>
</evidence>
<feature type="transmembrane region" description="Helical" evidence="13">
    <location>
        <begin position="1048"/>
        <end position="1073"/>
    </location>
</feature>
<evidence type="ECO:0000256" key="13">
    <source>
        <dbReference type="SAM" id="Phobius"/>
    </source>
</evidence>
<evidence type="ECO:0000259" key="15">
    <source>
        <dbReference type="PROSITE" id="PS50929"/>
    </source>
</evidence>
<evidence type="ECO:0000256" key="5">
    <source>
        <dbReference type="ARBA" id="ARBA00022692"/>
    </source>
</evidence>
<dbReference type="InterPro" id="IPR003593">
    <property type="entry name" value="AAA+_ATPase"/>
</dbReference>
<dbReference type="PROSITE" id="PS50929">
    <property type="entry name" value="ABC_TM1F"/>
    <property type="match status" value="2"/>
</dbReference>
<dbReference type="InterPro" id="IPR044726">
    <property type="entry name" value="ABCC_6TM_D2"/>
</dbReference>
<dbReference type="InterPro" id="IPR027417">
    <property type="entry name" value="P-loop_NTPase"/>
</dbReference>
<dbReference type="CDD" id="cd18579">
    <property type="entry name" value="ABC_6TM_ABCC_D1"/>
    <property type="match status" value="1"/>
</dbReference>
<dbReference type="PROSITE" id="PS50893">
    <property type="entry name" value="ABC_TRANSPORTER_2"/>
    <property type="match status" value="2"/>
</dbReference>
<keyword evidence="9" id="KW-1278">Translocase</keyword>
<keyword evidence="5 13" id="KW-0812">Transmembrane</keyword>
<evidence type="ECO:0000259" key="14">
    <source>
        <dbReference type="PROSITE" id="PS50893"/>
    </source>
</evidence>
<dbReference type="SUPFAM" id="SSF52540">
    <property type="entry name" value="P-loop containing nucleoside triphosphate hydrolases"/>
    <property type="match status" value="2"/>
</dbReference>
<feature type="domain" description="ABC transmembrane type-1" evidence="15">
    <location>
        <begin position="931"/>
        <end position="1210"/>
    </location>
</feature>
<keyword evidence="4" id="KW-0813">Transport</keyword>
<dbReference type="SMART" id="SM00382">
    <property type="entry name" value="AAA"/>
    <property type="match status" value="2"/>
</dbReference>
<keyword evidence="8" id="KW-0067">ATP-binding</keyword>
<feature type="transmembrane region" description="Helical" evidence="13">
    <location>
        <begin position="966"/>
        <end position="985"/>
    </location>
</feature>
<dbReference type="Pfam" id="PF00664">
    <property type="entry name" value="ABC_membrane"/>
    <property type="match status" value="2"/>
</dbReference>
<dbReference type="GO" id="GO:0005524">
    <property type="term" value="F:ATP binding"/>
    <property type="evidence" value="ECO:0007669"/>
    <property type="project" value="UniProtKB-KW"/>
</dbReference>
<sequence length="1489" mass="167069">MASASWLTSFSCTVVQSSKGAYPSTISQWLQFIFLSPCPQRALLSSIDLLFLLLVISFAAQKLYSKFTAQERPGSDLNQLLIEKKRARLETTIWFKLSLILSVLFALICIVFCVLSFTTSKQSQWKLTNGLFWLVHAVTHSVIAILIIHEKRFEAARHPLTLRLYWAANFVIICLFTVSGIIRLISAKETAEPNLRFNDIVFIVFLPLSMVFLYIAIEGSTGITMTRTAQEIEPSNESNVTAYASASALSKLFWFWMNPLLKKGYVAPLVIDQVPSLSPEHRAAARLAIFESKWPKPHERIEHPVQATLIRCFWKDIRFTGFLAVIRISVMFMGPALIQSFIDYTSGKRSSSYEGYYLILSLMFAKFFEVLTTHHFNFHSQKLGMLIRCTLITSIYKKGLKLSSSARQAHGIGQIVNYMAVDAQQLSDMMLQLHAIWLTPFQVAIAFGLLYAYLRAAVAAAAVGLLAVFLFVFLTTKNNNRFMMQLMMGRDSRMKATNEMLNNMRVIKFQAWEKHFQNRVLTFRGIEFKWLTKFMYSVSATMLVMGSSPAVISTITFGFAILLGIRLDAGTVFTAMSLFRLVQEPIRTFPQSLISLSQAVISLGRLDRFMLSGELKEDSVEREEVCDNGIAVEVRDGSFSWEDEEGVVLKDLNFNVRKGELTAVVGIVGSGKSSILASVLGEMHKISGRVRVCGTTAYVAQTSWIQNGTIEENILFGLPMDRNRYREVIRVCCLEKDLEMMEFRDQTEIGERGINLSGGQKQRIQLARAVYQDCDVYLLDDVFSAVDAHTGSEIFKECVRGILRDKTVILVTHQVDFLHNVDLILVMRDGMIVQSGKYSDLLSSGTDFEALVAAHETSMESVENSTAETVENRPLLRKSSSINGENNAVDKLSPNKGSSKLIQDEERETGRVSWEVYKVYCTEAFGWWGVAVVLGLAFAGQLSSMSSDYWLSYETSDENAESFDPSLFITVYAILACVSLVLVAFRSFGIILLGLKTATVFFSQILNCILHAPMSFFDTTPSGRILSRASNDQTNIDLFIPIFMESSLVLYFAVFGIIVIICQYSWPTAFFLIPLGWLNVWYRGYFLSSSRELTRLDAITKAPIIHHFSESITGVTTIRSFRKQELFCDENIKRVNANLCMDFYNNGSKEWLGFRLELLGSIFLCISALFMILLPSSIINPATVGLSLSYGLSLNSALFWAIYVSCFIENKMVSVERIKQFSIIPSEAAWRIEHKLPPPNWPTRGDVHLQDLLVRYRPNTPLVLKGITLSIHGGEKIGVVGRTGSGKSTLVQVFFRLVEPSGGKIIVDGIDIGTLGLHDLRSRFGIIPQEPVLFEGTVRSNVDPIGQYTDEEIWQSLERCQLKDVIAAKPDKLDASVVANGDNWSVGQRQLLCLGRVMLKRSQLLFMDEATASVDSQTDAVIQKIIREDFTTCTIISIAHRIPTVMDCDRVLVIDAGLAKEFDKPSKLLERPSLFGGLVQEYASRSTDL</sequence>
<keyword evidence="6" id="KW-0677">Repeat</keyword>
<accession>A0A6J1JSA1</accession>
<comment type="similarity">
    <text evidence="2">Belongs to the ABC transporter superfamily. ABCC family. Conjugate transporter (TC 3.A.1.208) subfamily.</text>
</comment>
<dbReference type="KEGG" id="cmax:111488461"/>
<reference evidence="17 18" key="1">
    <citation type="submission" date="2025-04" db="UniProtKB">
        <authorList>
            <consortium name="RefSeq"/>
        </authorList>
    </citation>
    <scope>IDENTIFICATION</scope>
    <source>
        <tissue evidence="17 18">Young leaves</tissue>
    </source>
</reference>
<dbReference type="Proteomes" id="UP000504608">
    <property type="component" value="Unplaced"/>
</dbReference>
<keyword evidence="7" id="KW-0547">Nucleotide-binding</keyword>
<dbReference type="InterPro" id="IPR044746">
    <property type="entry name" value="ABCC_6TM_D1"/>
</dbReference>
<dbReference type="RefSeq" id="XP_022991971.1">
    <property type="nucleotide sequence ID" value="XM_023136203.1"/>
</dbReference>
<evidence type="ECO:0000256" key="7">
    <source>
        <dbReference type="ARBA" id="ARBA00022741"/>
    </source>
</evidence>
<feature type="transmembrane region" description="Helical" evidence="13">
    <location>
        <begin position="358"/>
        <end position="378"/>
    </location>
</feature>
<evidence type="ECO:0000313" key="18">
    <source>
        <dbReference type="RefSeq" id="XP_022991971.1"/>
    </source>
</evidence>
<feature type="domain" description="ABC transporter" evidence="14">
    <location>
        <begin position="1247"/>
        <end position="1481"/>
    </location>
</feature>
<feature type="domain" description="ABC transmembrane type-1" evidence="15">
    <location>
        <begin position="319"/>
        <end position="598"/>
    </location>
</feature>
<dbReference type="FunFam" id="1.20.1560.10:FF:000002">
    <property type="entry name" value="ABC transporter C family member 5"/>
    <property type="match status" value="1"/>
</dbReference>
<gene>
    <name evidence="17 18" type="primary">LOC111488461</name>
</gene>
<dbReference type="PANTHER" id="PTHR24223:SF362">
    <property type="entry name" value="ABC TRANSPORTER C FAMILY MEMBER 4"/>
    <property type="match status" value="1"/>
</dbReference>
<evidence type="ECO:0000313" key="16">
    <source>
        <dbReference type="Proteomes" id="UP000504608"/>
    </source>
</evidence>
<evidence type="ECO:0000256" key="4">
    <source>
        <dbReference type="ARBA" id="ARBA00022448"/>
    </source>
</evidence>
<feature type="transmembrane region" description="Helical" evidence="13">
    <location>
        <begin position="319"/>
        <end position="338"/>
    </location>
</feature>
<dbReference type="GO" id="GO:0016020">
    <property type="term" value="C:membrane"/>
    <property type="evidence" value="ECO:0007669"/>
    <property type="project" value="UniProtKB-SubCell"/>
</dbReference>
<dbReference type="InterPro" id="IPR050173">
    <property type="entry name" value="ABC_transporter_C-like"/>
</dbReference>
<comment type="catalytic activity">
    <reaction evidence="12">
        <text>ATP + H2O + xenobioticSide 1 = ADP + phosphate + xenobioticSide 2.</text>
        <dbReference type="EC" id="7.6.2.2"/>
    </reaction>
</comment>
<dbReference type="CDD" id="cd18580">
    <property type="entry name" value="ABC_6TM_ABCC_D2"/>
    <property type="match status" value="1"/>
</dbReference>
<feature type="transmembrane region" description="Helical" evidence="13">
    <location>
        <begin position="925"/>
        <end position="946"/>
    </location>
</feature>